<dbReference type="EMBL" id="FOFT01000009">
    <property type="protein sequence ID" value="SES13399.1"/>
    <property type="molecule type" value="Genomic_DNA"/>
</dbReference>
<protein>
    <submittedName>
        <fullName evidence="1">Uncharacterized protein</fullName>
    </submittedName>
</protein>
<reference evidence="2" key="1">
    <citation type="submission" date="2016-10" db="EMBL/GenBank/DDBJ databases">
        <authorList>
            <person name="Varghese N."/>
            <person name="Submissions S."/>
        </authorList>
    </citation>
    <scope>NUCLEOTIDE SEQUENCE [LARGE SCALE GENOMIC DNA]</scope>
    <source>
        <strain evidence="2">CGMCC 4.578</strain>
    </source>
</reference>
<name>A0A1H9UVN4_9PSEU</name>
<evidence type="ECO:0000313" key="2">
    <source>
        <dbReference type="Proteomes" id="UP000199028"/>
    </source>
</evidence>
<keyword evidence="2" id="KW-1185">Reference proteome</keyword>
<proteinExistence type="predicted"/>
<dbReference type="AlphaFoldDB" id="A0A1H9UVN4"/>
<accession>A0A1H9UVN4</accession>
<dbReference type="RefSeq" id="WP_211335468.1">
    <property type="nucleotide sequence ID" value="NZ_FOFT01000009.1"/>
</dbReference>
<gene>
    <name evidence="1" type="ORF">SAMN05216195_109151</name>
</gene>
<evidence type="ECO:0000313" key="1">
    <source>
        <dbReference type="EMBL" id="SES13399.1"/>
    </source>
</evidence>
<sequence length="160" mass="17187">MGRAALLDVSDAARLDAPRGTPVLITDPVPALREWPAGLDSLGPDDGTATGAVLERGQIGVDDGDQRLDLRVECAGQPVSIALWRNLKGWPDGDPYRSIGVEPMIGRTFDRRDATRPVAVVPASGSVRWRLTITAHARSRRPSAGRRACPPCRRTSSCLL</sequence>
<organism evidence="1 2">
    <name type="scientific">Lentzea flaviverrucosa</name>
    <dbReference type="NCBI Taxonomy" id="200379"/>
    <lineage>
        <taxon>Bacteria</taxon>
        <taxon>Bacillati</taxon>
        <taxon>Actinomycetota</taxon>
        <taxon>Actinomycetes</taxon>
        <taxon>Pseudonocardiales</taxon>
        <taxon>Pseudonocardiaceae</taxon>
        <taxon>Lentzea</taxon>
    </lineage>
</organism>
<dbReference type="Proteomes" id="UP000199028">
    <property type="component" value="Unassembled WGS sequence"/>
</dbReference>